<sequence>MYGDELITLFAKLNVRIGDLEPRVIKAWFDTDCKDLLEWICASITEDCYISPQEEHEYSRLENVLTGDKLEKIVKAIELEYPDLFQVETNEVDIEIANDIIEVLEEQLEGCENQLNINQRLKSNLAAEYSEVSSQLIKSQLELEETQEKCMKLSQELDRVNKETHTQVVKYASALDDFESAQHPKFINNGDITEFEEKFDHVVDILRTFMISNNYSLRLGDDMLSEIKNRIFYSTLSRLKLEMEVEAQHSVLKFYETLNLYSLNSLAFDCNFTQMEIEENKDCQNQMMVNVEKLLMKYAEQCVNEPSLRFYKNELNFYVSRLENLNVVEERLKKILVNFNLMHNMFLQEKMDIQYSSSFLKDMHKYIQENLKQCYVRKQKMLKKIDEYEKFSIKPVEEKLKLVRDFQIVLSKDVNTLQKTLQESTKLKIETTRLKNKHFNFAQCFKSCLQSRHNVEILRNFLICGPTFQIVTIPHGLQMLLFQVDQTLAKLQTSTKMVVAAARKPKELVAKDKWLRYRNQLWMLFMTDPEKMKRFLCQFAENENCEITKLSQTSKFGLTFLE</sequence>
<accession>A0A139WF68</accession>
<dbReference type="GO" id="GO:0051301">
    <property type="term" value="P:cell division"/>
    <property type="evidence" value="ECO:0007669"/>
    <property type="project" value="UniProtKB-KW"/>
</dbReference>
<gene>
    <name evidence="12" type="primary">AUGUSTUS-3.0.2_33871</name>
    <name evidence="12" type="ORF">TcasGA2_TC033871</name>
</gene>
<evidence type="ECO:0000256" key="4">
    <source>
        <dbReference type="ARBA" id="ARBA00022618"/>
    </source>
</evidence>
<keyword evidence="13" id="KW-1185">Reference proteome</keyword>
<reference evidence="12 13" key="1">
    <citation type="journal article" date="2008" name="Nature">
        <title>The genome of the model beetle and pest Tribolium castaneum.</title>
        <authorList>
            <consortium name="Tribolium Genome Sequencing Consortium"/>
            <person name="Richards S."/>
            <person name="Gibbs R.A."/>
            <person name="Weinstock G.M."/>
            <person name="Brown S.J."/>
            <person name="Denell R."/>
            <person name="Beeman R.W."/>
            <person name="Gibbs R."/>
            <person name="Beeman R.W."/>
            <person name="Brown S.J."/>
            <person name="Bucher G."/>
            <person name="Friedrich M."/>
            <person name="Grimmelikhuijzen C.J."/>
            <person name="Klingler M."/>
            <person name="Lorenzen M."/>
            <person name="Richards S."/>
            <person name="Roth S."/>
            <person name="Schroder R."/>
            <person name="Tautz D."/>
            <person name="Zdobnov E.M."/>
            <person name="Muzny D."/>
            <person name="Gibbs R.A."/>
            <person name="Weinstock G.M."/>
            <person name="Attaway T."/>
            <person name="Bell S."/>
            <person name="Buhay C.J."/>
            <person name="Chandrabose M.N."/>
            <person name="Chavez D."/>
            <person name="Clerk-Blankenburg K.P."/>
            <person name="Cree A."/>
            <person name="Dao M."/>
            <person name="Davis C."/>
            <person name="Chacko J."/>
            <person name="Dinh H."/>
            <person name="Dugan-Rocha S."/>
            <person name="Fowler G."/>
            <person name="Garner T.T."/>
            <person name="Garnes J."/>
            <person name="Gnirke A."/>
            <person name="Hawes A."/>
            <person name="Hernandez J."/>
            <person name="Hines S."/>
            <person name="Holder M."/>
            <person name="Hume J."/>
            <person name="Jhangiani S.N."/>
            <person name="Joshi V."/>
            <person name="Khan Z.M."/>
            <person name="Jackson L."/>
            <person name="Kovar C."/>
            <person name="Kowis A."/>
            <person name="Lee S."/>
            <person name="Lewis L.R."/>
            <person name="Margolis J."/>
            <person name="Morgan M."/>
            <person name="Nazareth L.V."/>
            <person name="Nguyen N."/>
            <person name="Okwuonu G."/>
            <person name="Parker D."/>
            <person name="Richards S."/>
            <person name="Ruiz S.J."/>
            <person name="Santibanez J."/>
            <person name="Savard J."/>
            <person name="Scherer S.E."/>
            <person name="Schneider B."/>
            <person name="Sodergren E."/>
            <person name="Tautz D."/>
            <person name="Vattahil S."/>
            <person name="Villasana D."/>
            <person name="White C.S."/>
            <person name="Wright R."/>
            <person name="Park Y."/>
            <person name="Beeman R.W."/>
            <person name="Lord J."/>
            <person name="Oppert B."/>
            <person name="Lorenzen M."/>
            <person name="Brown S."/>
            <person name="Wang L."/>
            <person name="Savard J."/>
            <person name="Tautz D."/>
            <person name="Richards S."/>
            <person name="Weinstock G."/>
            <person name="Gibbs R.A."/>
            <person name="Liu Y."/>
            <person name="Worley K."/>
            <person name="Weinstock G."/>
            <person name="Elsik C.G."/>
            <person name="Reese J.T."/>
            <person name="Elhaik E."/>
            <person name="Landan G."/>
            <person name="Graur D."/>
            <person name="Arensburger P."/>
            <person name="Atkinson P."/>
            <person name="Beeman R.W."/>
            <person name="Beidler J."/>
            <person name="Brown S.J."/>
            <person name="Demuth J.P."/>
            <person name="Drury D.W."/>
            <person name="Du Y.Z."/>
            <person name="Fujiwara H."/>
            <person name="Lorenzen M."/>
            <person name="Maselli V."/>
            <person name="Osanai M."/>
            <person name="Park Y."/>
            <person name="Robertson H.M."/>
            <person name="Tu Z."/>
            <person name="Wang J.J."/>
            <person name="Wang S."/>
            <person name="Richards S."/>
            <person name="Song H."/>
            <person name="Zhang L."/>
            <person name="Sodergren E."/>
            <person name="Werner D."/>
            <person name="Stanke M."/>
            <person name="Morgenstern B."/>
            <person name="Solovyev V."/>
            <person name="Kosarev P."/>
            <person name="Brown G."/>
            <person name="Chen H.C."/>
            <person name="Ermolaeva O."/>
            <person name="Hlavina W."/>
            <person name="Kapustin Y."/>
            <person name="Kiryutin B."/>
            <person name="Kitts P."/>
            <person name="Maglott D."/>
            <person name="Pruitt K."/>
            <person name="Sapojnikov V."/>
            <person name="Souvorov A."/>
            <person name="Mackey A.J."/>
            <person name="Waterhouse R.M."/>
            <person name="Wyder S."/>
            <person name="Zdobnov E.M."/>
            <person name="Zdobnov E.M."/>
            <person name="Wyder S."/>
            <person name="Kriventseva E.V."/>
            <person name="Kadowaki T."/>
            <person name="Bork P."/>
            <person name="Aranda M."/>
            <person name="Bao R."/>
            <person name="Beermann A."/>
            <person name="Berns N."/>
            <person name="Bolognesi R."/>
            <person name="Bonneton F."/>
            <person name="Bopp D."/>
            <person name="Brown S.J."/>
            <person name="Bucher G."/>
            <person name="Butts T."/>
            <person name="Chaumot A."/>
            <person name="Denell R.E."/>
            <person name="Ferrier D.E."/>
            <person name="Friedrich M."/>
            <person name="Gordon C.M."/>
            <person name="Jindra M."/>
            <person name="Klingler M."/>
            <person name="Lan Q."/>
            <person name="Lattorff H.M."/>
            <person name="Laudet V."/>
            <person name="von Levetsow C."/>
            <person name="Liu Z."/>
            <person name="Lutz R."/>
            <person name="Lynch J.A."/>
            <person name="da Fonseca R.N."/>
            <person name="Posnien N."/>
            <person name="Reuter R."/>
            <person name="Roth S."/>
            <person name="Savard J."/>
            <person name="Schinko J.B."/>
            <person name="Schmitt C."/>
            <person name="Schoppmeier M."/>
            <person name="Schroder R."/>
            <person name="Shippy T.D."/>
            <person name="Simonnet F."/>
            <person name="Marques-Souza H."/>
            <person name="Tautz D."/>
            <person name="Tomoyasu Y."/>
            <person name="Trauner J."/>
            <person name="Van der Zee M."/>
            <person name="Vervoort M."/>
            <person name="Wittkopp N."/>
            <person name="Wimmer E.A."/>
            <person name="Yang X."/>
            <person name="Jones A.K."/>
            <person name="Sattelle D.B."/>
            <person name="Ebert P.R."/>
            <person name="Nelson D."/>
            <person name="Scott J.G."/>
            <person name="Beeman R.W."/>
            <person name="Muthukrishnan S."/>
            <person name="Kramer K.J."/>
            <person name="Arakane Y."/>
            <person name="Beeman R.W."/>
            <person name="Zhu Q."/>
            <person name="Hogenkamp D."/>
            <person name="Dixit R."/>
            <person name="Oppert B."/>
            <person name="Jiang H."/>
            <person name="Zou Z."/>
            <person name="Marshall J."/>
            <person name="Elpidina E."/>
            <person name="Vinokurov K."/>
            <person name="Oppert C."/>
            <person name="Zou Z."/>
            <person name="Evans J."/>
            <person name="Lu Z."/>
            <person name="Zhao P."/>
            <person name="Sumathipala N."/>
            <person name="Altincicek B."/>
            <person name="Vilcinskas A."/>
            <person name="Williams M."/>
            <person name="Hultmark D."/>
            <person name="Hetru C."/>
            <person name="Jiang H."/>
            <person name="Grimmelikhuijzen C.J."/>
            <person name="Hauser F."/>
            <person name="Cazzamali G."/>
            <person name="Williamson M."/>
            <person name="Park Y."/>
            <person name="Li B."/>
            <person name="Tanaka Y."/>
            <person name="Predel R."/>
            <person name="Neupert S."/>
            <person name="Schachtner J."/>
            <person name="Verleyen P."/>
            <person name="Raible F."/>
            <person name="Bork P."/>
            <person name="Friedrich M."/>
            <person name="Walden K.K."/>
            <person name="Robertson H.M."/>
            <person name="Angeli S."/>
            <person name="Foret S."/>
            <person name="Bucher G."/>
            <person name="Schuetz S."/>
            <person name="Maleszka R."/>
            <person name="Wimmer E.A."/>
            <person name="Beeman R.W."/>
            <person name="Lorenzen M."/>
            <person name="Tomoyasu Y."/>
            <person name="Miller S.C."/>
            <person name="Grossmann D."/>
            <person name="Bucher G."/>
        </authorList>
    </citation>
    <scope>NUCLEOTIDE SEQUENCE [LARGE SCALE GENOMIC DNA]</scope>
    <source>
        <strain evidence="12 13">Georgia GA2</strain>
    </source>
</reference>
<dbReference type="Proteomes" id="UP000007266">
    <property type="component" value="Linkage group 7"/>
</dbReference>
<keyword evidence="3" id="KW-0963">Cytoplasm</keyword>
<keyword evidence="6" id="KW-0498">Mitosis</keyword>
<evidence type="ECO:0000256" key="7">
    <source>
        <dbReference type="ARBA" id="ARBA00023054"/>
    </source>
</evidence>
<evidence type="ECO:0000256" key="2">
    <source>
        <dbReference type="ARBA" id="ARBA00009645"/>
    </source>
</evidence>
<proteinExistence type="inferred from homology"/>
<evidence type="ECO:0000256" key="9">
    <source>
        <dbReference type="ARBA" id="ARBA00023306"/>
    </source>
</evidence>
<comment type="similarity">
    <text evidence="2">Belongs to the HAUS3 family.</text>
</comment>
<organism evidence="12 13">
    <name type="scientific">Tribolium castaneum</name>
    <name type="common">Red flour beetle</name>
    <dbReference type="NCBI Taxonomy" id="7070"/>
    <lineage>
        <taxon>Eukaryota</taxon>
        <taxon>Metazoa</taxon>
        <taxon>Ecdysozoa</taxon>
        <taxon>Arthropoda</taxon>
        <taxon>Hexapoda</taxon>
        <taxon>Insecta</taxon>
        <taxon>Pterygota</taxon>
        <taxon>Neoptera</taxon>
        <taxon>Endopterygota</taxon>
        <taxon>Coleoptera</taxon>
        <taxon>Polyphaga</taxon>
        <taxon>Cucujiformia</taxon>
        <taxon>Tenebrionidae</taxon>
        <taxon>Tenebrionidae incertae sedis</taxon>
        <taxon>Tribolium</taxon>
    </lineage>
</organism>
<evidence type="ECO:0000256" key="3">
    <source>
        <dbReference type="ARBA" id="ARBA00022490"/>
    </source>
</evidence>
<keyword evidence="7 10" id="KW-0175">Coiled coil</keyword>
<dbReference type="OMA" id="LEWICAS"/>
<dbReference type="KEGG" id="tca:103313822"/>
<dbReference type="STRING" id="7070.A0A139WF68"/>
<dbReference type="InterPro" id="IPR032733">
    <property type="entry name" value="HAUS3_N"/>
</dbReference>
<dbReference type="OrthoDB" id="8187957at2759"/>
<dbReference type="GO" id="GO:0005819">
    <property type="term" value="C:spindle"/>
    <property type="evidence" value="ECO:0007669"/>
    <property type="project" value="UniProtKB-SubCell"/>
</dbReference>
<feature type="coiled-coil region" evidence="10">
    <location>
        <begin position="94"/>
        <end position="163"/>
    </location>
</feature>
<dbReference type="EMBL" id="KQ971354">
    <property type="protein sequence ID" value="KYB26566.1"/>
    <property type="molecule type" value="Genomic_DNA"/>
</dbReference>
<name>A0A139WF68_TRICA</name>
<evidence type="ECO:0000256" key="10">
    <source>
        <dbReference type="SAM" id="Coils"/>
    </source>
</evidence>
<comment type="subcellular location">
    <subcellularLocation>
        <location evidence="1">Cytoplasm</location>
        <location evidence="1">Cytoskeleton</location>
        <location evidence="1">Spindle</location>
    </subcellularLocation>
</comment>
<evidence type="ECO:0000313" key="12">
    <source>
        <dbReference type="EMBL" id="KYB26566.1"/>
    </source>
</evidence>
<evidence type="ECO:0000259" key="11">
    <source>
        <dbReference type="Pfam" id="PF14932"/>
    </source>
</evidence>
<keyword evidence="5" id="KW-0493">Microtubule</keyword>
<reference evidence="12 13" key="2">
    <citation type="journal article" date="2010" name="Nucleic Acids Res.">
        <title>BeetleBase in 2010: revisions to provide comprehensive genomic information for Tribolium castaneum.</title>
        <authorList>
            <person name="Kim H.S."/>
            <person name="Murphy T."/>
            <person name="Xia J."/>
            <person name="Caragea D."/>
            <person name="Park Y."/>
            <person name="Beeman R.W."/>
            <person name="Lorenzen M.D."/>
            <person name="Butcher S."/>
            <person name="Manak J.R."/>
            <person name="Brown S.J."/>
        </authorList>
    </citation>
    <scope>GENOME REANNOTATION</scope>
    <source>
        <strain evidence="12 13">Georgia GA2</strain>
    </source>
</reference>
<evidence type="ECO:0000256" key="5">
    <source>
        <dbReference type="ARBA" id="ARBA00022701"/>
    </source>
</evidence>
<evidence type="ECO:0000256" key="6">
    <source>
        <dbReference type="ARBA" id="ARBA00022776"/>
    </source>
</evidence>
<evidence type="ECO:0000313" key="13">
    <source>
        <dbReference type="Proteomes" id="UP000007266"/>
    </source>
</evidence>
<keyword evidence="9" id="KW-0131">Cell cycle</keyword>
<feature type="domain" description="HAUS augmin-like complex subunit 3 N-terminal" evidence="11">
    <location>
        <begin position="32"/>
        <end position="210"/>
    </location>
</feature>
<dbReference type="Pfam" id="PF14932">
    <property type="entry name" value="HAUS-augmin3"/>
    <property type="match status" value="1"/>
</dbReference>
<keyword evidence="4" id="KW-0132">Cell division</keyword>
<dbReference type="AlphaFoldDB" id="A0A139WF68"/>
<dbReference type="GO" id="GO:0005874">
    <property type="term" value="C:microtubule"/>
    <property type="evidence" value="ECO:0007669"/>
    <property type="project" value="UniProtKB-KW"/>
</dbReference>
<evidence type="ECO:0000256" key="8">
    <source>
        <dbReference type="ARBA" id="ARBA00023212"/>
    </source>
</evidence>
<protein>
    <recommendedName>
        <fullName evidence="11">HAUS augmin-like complex subunit 3 N-terminal domain-containing protein</fullName>
    </recommendedName>
</protein>
<dbReference type="InParanoid" id="A0A139WF68"/>
<keyword evidence="8" id="KW-0206">Cytoskeleton</keyword>
<evidence type="ECO:0000256" key="1">
    <source>
        <dbReference type="ARBA" id="ARBA00004186"/>
    </source>
</evidence>